<comment type="subcellular location">
    <subcellularLocation>
        <location evidence="1">Cell membrane</location>
        <topology evidence="1">Multi-pass membrane protein</topology>
    </subcellularLocation>
</comment>
<comment type="similarity">
    <text evidence="2">Belongs to the urea transporter family.</text>
</comment>
<accession>A0A7J4XCN9</accession>
<dbReference type="Proteomes" id="UP000422221">
    <property type="component" value="Unassembled WGS sequence"/>
</dbReference>
<dbReference type="EMBL" id="VWMK01000033">
    <property type="protein sequence ID" value="KAA3757454.1"/>
    <property type="molecule type" value="Genomic_DNA"/>
</dbReference>
<feature type="transmembrane region" description="Helical" evidence="8">
    <location>
        <begin position="88"/>
        <end position="107"/>
    </location>
</feature>
<feature type="transmembrane region" description="Helical" evidence="8">
    <location>
        <begin position="188"/>
        <end position="205"/>
    </location>
</feature>
<evidence type="ECO:0000256" key="7">
    <source>
        <dbReference type="PIRSR" id="PIRSR016502-1"/>
    </source>
</evidence>
<dbReference type="InterPro" id="IPR029020">
    <property type="entry name" value="Ammonium/urea_transptr"/>
</dbReference>
<evidence type="ECO:0000256" key="2">
    <source>
        <dbReference type="ARBA" id="ARBA00005914"/>
    </source>
</evidence>
<protein>
    <submittedName>
        <fullName evidence="9">Urea transporter</fullName>
    </submittedName>
</protein>
<dbReference type="PIRSF" id="PIRSF016502">
    <property type="entry name" value="Urea_transporter"/>
    <property type="match status" value="1"/>
</dbReference>
<dbReference type="GO" id="GO:0015204">
    <property type="term" value="F:urea transmembrane transporter activity"/>
    <property type="evidence" value="ECO:0007669"/>
    <property type="project" value="InterPro"/>
</dbReference>
<evidence type="ECO:0000256" key="3">
    <source>
        <dbReference type="ARBA" id="ARBA00022475"/>
    </source>
</evidence>
<evidence type="ECO:0000313" key="9">
    <source>
        <dbReference type="EMBL" id="KAA3757454.1"/>
    </source>
</evidence>
<feature type="transmembrane region" description="Helical" evidence="8">
    <location>
        <begin position="12"/>
        <end position="32"/>
    </location>
</feature>
<dbReference type="GO" id="GO:0005886">
    <property type="term" value="C:plasma membrane"/>
    <property type="evidence" value="ECO:0007669"/>
    <property type="project" value="UniProtKB-SubCell"/>
</dbReference>
<proteinExistence type="inferred from homology"/>
<gene>
    <name evidence="9" type="ORF">F3F73_22255</name>
</gene>
<reference evidence="9 10" key="1">
    <citation type="journal article" date="2019" name="Nat. Med.">
        <title>A library of human gut bacterial isolates paired with longitudinal multiomics data enables mechanistic microbiome research.</title>
        <authorList>
            <person name="Poyet M."/>
            <person name="Groussin M."/>
            <person name="Gibbons S.M."/>
            <person name="Avila-Pacheco J."/>
            <person name="Jiang X."/>
            <person name="Kearney S.M."/>
            <person name="Perrotta A.R."/>
            <person name="Berdy B."/>
            <person name="Zhao S."/>
            <person name="Lieberman T.D."/>
            <person name="Swanson P.K."/>
            <person name="Smith M."/>
            <person name="Roesemann S."/>
            <person name="Alexander J.E."/>
            <person name="Rich S.A."/>
            <person name="Livny J."/>
            <person name="Vlamakis H."/>
            <person name="Clish C."/>
            <person name="Bullock K."/>
            <person name="Deik A."/>
            <person name="Scott J."/>
            <person name="Pierce K.A."/>
            <person name="Xavier R.J."/>
            <person name="Alm E.J."/>
        </authorList>
    </citation>
    <scope>NUCLEOTIDE SEQUENCE [LARGE SCALE GENOMIC DNA]</scope>
    <source>
        <strain evidence="9 10">BIOML-A10</strain>
    </source>
</reference>
<feature type="transmembrane region" description="Helical" evidence="8">
    <location>
        <begin position="211"/>
        <end position="228"/>
    </location>
</feature>
<dbReference type="Pfam" id="PF03253">
    <property type="entry name" value="UT"/>
    <property type="match status" value="1"/>
</dbReference>
<organism evidence="9 10">
    <name type="scientific">Bacteroides salyersiae</name>
    <dbReference type="NCBI Taxonomy" id="291644"/>
    <lineage>
        <taxon>Bacteria</taxon>
        <taxon>Pseudomonadati</taxon>
        <taxon>Bacteroidota</taxon>
        <taxon>Bacteroidia</taxon>
        <taxon>Bacteroidales</taxon>
        <taxon>Bacteroidaceae</taxon>
        <taxon>Bacteroides</taxon>
    </lineage>
</organism>
<evidence type="ECO:0000256" key="1">
    <source>
        <dbReference type="ARBA" id="ARBA00004651"/>
    </source>
</evidence>
<feature type="transmembrane region" description="Helical" evidence="8">
    <location>
        <begin position="258"/>
        <end position="276"/>
    </location>
</feature>
<evidence type="ECO:0000256" key="4">
    <source>
        <dbReference type="ARBA" id="ARBA00022692"/>
    </source>
</evidence>
<dbReference type="PANTHER" id="PTHR10464:SF4">
    <property type="entry name" value="UREA TRANSPORTER"/>
    <property type="match status" value="1"/>
</dbReference>
<dbReference type="AlphaFoldDB" id="A0A7J4XCN9"/>
<comment type="caution">
    <text evidence="9">The sequence shown here is derived from an EMBL/GenBank/DDBJ whole genome shotgun (WGS) entry which is preliminary data.</text>
</comment>
<keyword evidence="4 8" id="KW-0812">Transmembrane</keyword>
<evidence type="ECO:0000256" key="8">
    <source>
        <dbReference type="SAM" id="Phobius"/>
    </source>
</evidence>
<feature type="site" description="Important for channel permeability" evidence="7">
    <location>
        <position position="262"/>
    </location>
</feature>
<keyword evidence="5 8" id="KW-1133">Transmembrane helix</keyword>
<keyword evidence="6 8" id="KW-0472">Membrane</keyword>
<dbReference type="PANTHER" id="PTHR10464">
    <property type="entry name" value="UREA TRANSPORTER"/>
    <property type="match status" value="1"/>
</dbReference>
<dbReference type="InterPro" id="IPR004937">
    <property type="entry name" value="Urea_transporter"/>
</dbReference>
<feature type="transmembrane region" description="Helical" evidence="8">
    <location>
        <begin position="235"/>
        <end position="252"/>
    </location>
</feature>
<evidence type="ECO:0000256" key="6">
    <source>
        <dbReference type="ARBA" id="ARBA00023136"/>
    </source>
</evidence>
<feature type="transmembrane region" description="Helical" evidence="8">
    <location>
        <begin position="119"/>
        <end position="140"/>
    </location>
</feature>
<dbReference type="Gene3D" id="1.10.3430.10">
    <property type="entry name" value="Ammonium transporter AmtB like domains"/>
    <property type="match status" value="1"/>
</dbReference>
<keyword evidence="3" id="KW-1003">Cell membrane</keyword>
<name>A0A7J4XCN9_9BACE</name>
<evidence type="ECO:0000256" key="5">
    <source>
        <dbReference type="ARBA" id="ARBA00022989"/>
    </source>
</evidence>
<evidence type="ECO:0000313" key="10">
    <source>
        <dbReference type="Proteomes" id="UP000422221"/>
    </source>
</evidence>
<feature type="transmembrane region" description="Helical" evidence="8">
    <location>
        <begin position="160"/>
        <end position="181"/>
    </location>
</feature>
<sequence>MRENISIIGRGIGQVMFQNNALSGIIMLIGIICNSWQLAILAVAGTVVGTIAASLLNYDKEDIRAGLYGFNGTLVGIAIGVFMEINIISVALLVIGAAISSWVAHCFRRQSLLPGFTAPFILVVWLLLITCHYLYPAILLPSLSENPDNASHFFQSFSLNIGQVMFQGNILSGLFFLLAILINSRINAFYTVIAAALPLLIGLFPNIDLTAWNIGLFGYNGVLCAIALGDYTHKGNVKVILSVILSILLQIGGMQIGITTLTAPFVISVWMINLLWRIKQA</sequence>
<dbReference type="RefSeq" id="WP_130059890.1">
    <property type="nucleotide sequence ID" value="NZ_CP072243.1"/>
</dbReference>